<dbReference type="STRING" id="337097.BHF71_02330"/>
<evidence type="ECO:0000256" key="5">
    <source>
        <dbReference type="ARBA" id="ARBA00023136"/>
    </source>
</evidence>
<feature type="transmembrane region" description="Helical" evidence="6">
    <location>
        <begin position="145"/>
        <end position="164"/>
    </location>
</feature>
<accession>A0A1D2YTL6</accession>
<dbReference type="SUPFAM" id="SSF103473">
    <property type="entry name" value="MFS general substrate transporter"/>
    <property type="match status" value="1"/>
</dbReference>
<dbReference type="PANTHER" id="PTHR23519">
    <property type="entry name" value="AUTOPHAGY-RELATED PROTEIN 22"/>
    <property type="match status" value="1"/>
</dbReference>
<evidence type="ECO:0000256" key="2">
    <source>
        <dbReference type="ARBA" id="ARBA00022448"/>
    </source>
</evidence>
<dbReference type="EMBL" id="MIJF01000035">
    <property type="protein sequence ID" value="OEF99043.1"/>
    <property type="molecule type" value="Genomic_DNA"/>
</dbReference>
<evidence type="ECO:0000256" key="3">
    <source>
        <dbReference type="ARBA" id="ARBA00022692"/>
    </source>
</evidence>
<keyword evidence="3 6" id="KW-0812">Transmembrane</keyword>
<dbReference type="PROSITE" id="PS50850">
    <property type="entry name" value="MFS"/>
    <property type="match status" value="1"/>
</dbReference>
<dbReference type="InterPro" id="IPR050495">
    <property type="entry name" value="ATG22/LtaA_families"/>
</dbReference>
<feature type="domain" description="Major facilitator superfamily (MFS) profile" evidence="7">
    <location>
        <begin position="1"/>
        <end position="416"/>
    </location>
</feature>
<feature type="transmembrane region" description="Helical" evidence="6">
    <location>
        <begin position="52"/>
        <end position="73"/>
    </location>
</feature>
<evidence type="ECO:0000259" key="7">
    <source>
        <dbReference type="PROSITE" id="PS50850"/>
    </source>
</evidence>
<protein>
    <submittedName>
        <fullName evidence="8">MFS transporter</fullName>
    </submittedName>
</protein>
<keyword evidence="5 6" id="KW-0472">Membrane</keyword>
<dbReference type="OrthoDB" id="9768783at2"/>
<proteinExistence type="predicted"/>
<gene>
    <name evidence="8" type="ORF">BHF71_02330</name>
</gene>
<evidence type="ECO:0000313" key="8">
    <source>
        <dbReference type="EMBL" id="OEF99043.1"/>
    </source>
</evidence>
<dbReference type="GO" id="GO:0005886">
    <property type="term" value="C:plasma membrane"/>
    <property type="evidence" value="ECO:0007669"/>
    <property type="project" value="UniProtKB-SubCell"/>
</dbReference>
<keyword evidence="9" id="KW-1185">Reference proteome</keyword>
<name>A0A1D2YTL6_9BACI</name>
<feature type="transmembrane region" description="Helical" evidence="6">
    <location>
        <begin position="302"/>
        <end position="320"/>
    </location>
</feature>
<feature type="transmembrane region" description="Helical" evidence="6">
    <location>
        <begin position="270"/>
        <end position="290"/>
    </location>
</feature>
<sequence>MNKKAVFGWTMYDFANSAFATTIMAAILPIFFSDVAAGNLSKSTATAYWGYIQALAMLIVAILAPVLGAIADYSRSKKKFLTFFVILGAISTSLLYFAKNGDYLLVSILFILGTIGFSGGNVFYDAFLPEIVPKKDMDYISAKGYAFGYIGGGILLLINLMMILKPELFHIPSPLKATQISFLTVGIWWIIFTIPLLIYVHEKKETAIEKNSVASYVSIGINRVTTTFKEITKYRELLKFLIAFWLYNDGISTIIKMATIYGREIGIGKTALIAALLITQFIGIPFAFIFGKLAGKIGSKTALYITLWTYVAIVMLGYFMQTATHFYILAIIVGFVQGGSQAISRSIYGNMIPINKTAEFYGFYGISSKFAAIFGPFLFGLVGSLTGSSRFGIFSLVLFFLIGIWLLTKVNIEKGQLEANTVA</sequence>
<feature type="transmembrane region" description="Helical" evidence="6">
    <location>
        <begin position="80"/>
        <end position="98"/>
    </location>
</feature>
<reference evidence="8 9" key="1">
    <citation type="submission" date="2016-09" db="EMBL/GenBank/DDBJ databases">
        <title>Draft genome sequence for the type strain of Vulcanibacillus modesticaldus BR, a strictly anaerobic, moderately thermophilic, and nitrate-reducing bacterium from deep sea-hydrothermal vents of the Mid-Atlantic Ridge.</title>
        <authorList>
            <person name="Abin C.A."/>
            <person name="Hollibaugh J.T."/>
        </authorList>
    </citation>
    <scope>NUCLEOTIDE SEQUENCE [LARGE SCALE GENOMIC DNA]</scope>
    <source>
        <strain evidence="8 9">BR</strain>
    </source>
</reference>
<feature type="transmembrane region" description="Helical" evidence="6">
    <location>
        <begin position="326"/>
        <end position="348"/>
    </location>
</feature>
<feature type="transmembrane region" description="Helical" evidence="6">
    <location>
        <begin position="360"/>
        <end position="379"/>
    </location>
</feature>
<feature type="transmembrane region" description="Helical" evidence="6">
    <location>
        <begin position="391"/>
        <end position="408"/>
    </location>
</feature>
<dbReference type="RefSeq" id="WP_069657020.1">
    <property type="nucleotide sequence ID" value="NZ_MIJF01000035.1"/>
</dbReference>
<feature type="transmembrane region" description="Helical" evidence="6">
    <location>
        <begin position="180"/>
        <end position="200"/>
    </location>
</feature>
<dbReference type="InterPro" id="IPR020846">
    <property type="entry name" value="MFS_dom"/>
</dbReference>
<dbReference type="InterPro" id="IPR024671">
    <property type="entry name" value="Atg22-like"/>
</dbReference>
<dbReference type="PANTHER" id="PTHR23519:SF1">
    <property type="entry name" value="AUTOPHAGY-RELATED PROTEIN 22"/>
    <property type="match status" value="1"/>
</dbReference>
<evidence type="ECO:0000256" key="4">
    <source>
        <dbReference type="ARBA" id="ARBA00022989"/>
    </source>
</evidence>
<evidence type="ECO:0000313" key="9">
    <source>
        <dbReference type="Proteomes" id="UP000243739"/>
    </source>
</evidence>
<comment type="caution">
    <text evidence="8">The sequence shown here is derived from an EMBL/GenBank/DDBJ whole genome shotgun (WGS) entry which is preliminary data.</text>
</comment>
<dbReference type="AlphaFoldDB" id="A0A1D2YTL6"/>
<dbReference type="InterPro" id="IPR036259">
    <property type="entry name" value="MFS_trans_sf"/>
</dbReference>
<dbReference type="Proteomes" id="UP000243739">
    <property type="component" value="Unassembled WGS sequence"/>
</dbReference>
<keyword evidence="4 6" id="KW-1133">Transmembrane helix</keyword>
<feature type="transmembrane region" description="Helical" evidence="6">
    <location>
        <begin position="104"/>
        <end position="124"/>
    </location>
</feature>
<evidence type="ECO:0000256" key="6">
    <source>
        <dbReference type="SAM" id="Phobius"/>
    </source>
</evidence>
<dbReference type="CDD" id="cd17482">
    <property type="entry name" value="MFS_YxiO_like"/>
    <property type="match status" value="1"/>
</dbReference>
<organism evidence="8 9">
    <name type="scientific">Vulcanibacillus modesticaldus</name>
    <dbReference type="NCBI Taxonomy" id="337097"/>
    <lineage>
        <taxon>Bacteria</taxon>
        <taxon>Bacillati</taxon>
        <taxon>Bacillota</taxon>
        <taxon>Bacilli</taxon>
        <taxon>Bacillales</taxon>
        <taxon>Bacillaceae</taxon>
        <taxon>Vulcanibacillus</taxon>
    </lineage>
</organism>
<feature type="transmembrane region" description="Helical" evidence="6">
    <location>
        <begin position="12"/>
        <end position="32"/>
    </location>
</feature>
<dbReference type="Gene3D" id="1.20.1250.20">
    <property type="entry name" value="MFS general substrate transporter like domains"/>
    <property type="match status" value="1"/>
</dbReference>
<dbReference type="GO" id="GO:0022857">
    <property type="term" value="F:transmembrane transporter activity"/>
    <property type="evidence" value="ECO:0007669"/>
    <property type="project" value="InterPro"/>
</dbReference>
<comment type="subcellular location">
    <subcellularLocation>
        <location evidence="1">Cell membrane</location>
        <topology evidence="1">Multi-pass membrane protein</topology>
    </subcellularLocation>
</comment>
<evidence type="ECO:0000256" key="1">
    <source>
        <dbReference type="ARBA" id="ARBA00004651"/>
    </source>
</evidence>
<keyword evidence="2" id="KW-0813">Transport</keyword>
<dbReference type="Pfam" id="PF11700">
    <property type="entry name" value="ATG22"/>
    <property type="match status" value="1"/>
</dbReference>
<feature type="transmembrane region" description="Helical" evidence="6">
    <location>
        <begin position="237"/>
        <end position="258"/>
    </location>
</feature>